<evidence type="ECO:0000313" key="2">
    <source>
        <dbReference type="EMBL" id="KAF9751290.1"/>
    </source>
</evidence>
<gene>
    <name evidence="2" type="ORF">NGRA_3430</name>
</gene>
<feature type="non-terminal residue" evidence="2">
    <location>
        <position position="1"/>
    </location>
</feature>
<keyword evidence="3" id="KW-1185">Reference proteome</keyword>
<comment type="caution">
    <text evidence="2">The sequence shown here is derived from an EMBL/GenBank/DDBJ whole genome shotgun (WGS) entry which is preliminary data.</text>
</comment>
<evidence type="ECO:0000256" key="1">
    <source>
        <dbReference type="SAM" id="Phobius"/>
    </source>
</evidence>
<feature type="transmembrane region" description="Helical" evidence="1">
    <location>
        <begin position="57"/>
        <end position="77"/>
    </location>
</feature>
<keyword evidence="1" id="KW-1133">Transmembrane helix</keyword>
<evidence type="ECO:0000313" key="3">
    <source>
        <dbReference type="Proteomes" id="UP000740883"/>
    </source>
</evidence>
<name>A0A9P6KX82_9MICR</name>
<dbReference type="EMBL" id="SBJO01001095">
    <property type="protein sequence ID" value="KAF9751290.1"/>
    <property type="molecule type" value="Genomic_DNA"/>
</dbReference>
<keyword evidence="1" id="KW-0812">Transmembrane</keyword>
<dbReference type="Proteomes" id="UP000740883">
    <property type="component" value="Unassembled WGS sequence"/>
</dbReference>
<dbReference type="AlphaFoldDB" id="A0A9P6KX82"/>
<organism evidence="2 3">
    <name type="scientific">Nosema granulosis</name>
    <dbReference type="NCBI Taxonomy" id="83296"/>
    <lineage>
        <taxon>Eukaryota</taxon>
        <taxon>Fungi</taxon>
        <taxon>Fungi incertae sedis</taxon>
        <taxon>Microsporidia</taxon>
        <taxon>Nosematidae</taxon>
        <taxon>Nosema</taxon>
    </lineage>
</organism>
<reference evidence="2 3" key="1">
    <citation type="journal article" date="2020" name="Genome Biol. Evol.">
        <title>Comparative genomics of strictly vertically transmitted, feminizing microsporidia endosymbionts of amphipod crustaceans.</title>
        <authorList>
            <person name="Cormier A."/>
            <person name="Chebbi M.A."/>
            <person name="Giraud I."/>
            <person name="Wattier R."/>
            <person name="Teixeira M."/>
            <person name="Gilbert C."/>
            <person name="Rigaud T."/>
            <person name="Cordaux R."/>
        </authorList>
    </citation>
    <scope>NUCLEOTIDE SEQUENCE [LARGE SCALE GENOMIC DNA]</scope>
    <source>
        <strain evidence="2 3">Ou3-Ou53</strain>
    </source>
</reference>
<keyword evidence="1" id="KW-0472">Membrane</keyword>
<protein>
    <submittedName>
        <fullName evidence="2">Uncharacterized protein</fullName>
    </submittedName>
</protein>
<feature type="transmembrane region" description="Helical" evidence="1">
    <location>
        <begin position="18"/>
        <end position="36"/>
    </location>
</feature>
<accession>A0A9P6KX82</accession>
<proteinExistence type="predicted"/>
<feature type="transmembrane region" description="Helical" evidence="1">
    <location>
        <begin position="128"/>
        <end position="152"/>
    </location>
</feature>
<sequence>LLFSILIHTFASTLKSRFTYIIVVTIIYFMFFIPPDNLLGLNSEDSTYSSLFERLKIYFYLLQFIFNPTNWLKLIWFNNFCKSDLLVRVLNEYEERSIRKLPPFVDPVTHEAIDLYKSFLGFSCENNVIYSIFGIITLTYCVVIYIIFMLAVSPSIRLKLKK</sequence>